<dbReference type="RefSeq" id="WP_171086215.1">
    <property type="nucleotide sequence ID" value="NZ_BNBU01000004.1"/>
</dbReference>
<keyword evidence="2" id="KW-1185">Reference proteome</keyword>
<name>A0A7Y7E9W4_STRMO</name>
<accession>A0A7Y7E9W4</accession>
<proteinExistence type="predicted"/>
<dbReference type="SUPFAM" id="SSF52540">
    <property type="entry name" value="P-loop containing nucleoside triphosphate hydrolases"/>
    <property type="match status" value="1"/>
</dbReference>
<reference evidence="1 2" key="1">
    <citation type="submission" date="2020-04" db="EMBL/GenBank/DDBJ databases">
        <title>Draft Genome Sequence of Streptomyces morookaense DSM 40503, an 8-azaguanine-producing strain.</title>
        <authorList>
            <person name="Qi J."/>
            <person name="Gao J.-M."/>
        </authorList>
    </citation>
    <scope>NUCLEOTIDE SEQUENCE [LARGE SCALE GENOMIC DNA]</scope>
    <source>
        <strain evidence="1 2">DSM 40503</strain>
    </source>
</reference>
<comment type="caution">
    <text evidence="1">The sequence shown here is derived from an EMBL/GenBank/DDBJ whole genome shotgun (WGS) entry which is preliminary data.</text>
</comment>
<dbReference type="InterPro" id="IPR027417">
    <property type="entry name" value="P-loop_NTPase"/>
</dbReference>
<gene>
    <name evidence="1" type="ORF">HG542_27975</name>
</gene>
<evidence type="ECO:0000313" key="1">
    <source>
        <dbReference type="EMBL" id="NVK81468.1"/>
    </source>
</evidence>
<dbReference type="AlphaFoldDB" id="A0A7Y7E9W4"/>
<evidence type="ECO:0008006" key="3">
    <source>
        <dbReference type="Google" id="ProtNLM"/>
    </source>
</evidence>
<evidence type="ECO:0000313" key="2">
    <source>
        <dbReference type="Proteomes" id="UP000587462"/>
    </source>
</evidence>
<sequence>MTMSQPYDAAAIARALVAIPGGRDAYAEAESRAPQGRHRQPPQAELLRLIGENGFRYFRNESDGEPYAVPENGPAIAVPLRAKAHSASGSLRQHLIRDYLTTYNHPPSQSALADAIAALDALACDAPESQLWLRVAPDPDDPNVTWLDLGRADGQSVRIAPGEWTLTYPDPSTGPVWRRTKLVGRLPLPVSPTGGWRAGMEAFAELLPFTEKTLPLAVAWLLAALRPSIPRPIAYLTGEQGTGKTTSGRMLVGLLDGPRTPLRQAPTNDRDLSVTATAGWTLPFDNLLSIPLKLSEFLSRVVTGSADVSRALYSDNDVSVLAFERPILLTGIDVGALKSDLSERMMPLELRPITKRRTITDLWGGYERAHPEILGAMLDLAALVWAELPQAAADLTHRPRMADFYEILYALDRVTGWSGTSTYDGAQRDLVDAVLDGDPAIVALCTWALGPSFPREGWSGTMTDLHGFLSERVRPGEPFPRTAASLSACLNTAAPSLRQRGIYITRSKSNKNGRKYTITAET</sequence>
<protein>
    <recommendedName>
        <fullName evidence="3">ATP-binding protein</fullName>
    </recommendedName>
</protein>
<dbReference type="Proteomes" id="UP000587462">
    <property type="component" value="Unassembled WGS sequence"/>
</dbReference>
<organism evidence="1 2">
    <name type="scientific">Streptomyces morookaense</name>
    <name type="common">Streptoverticillium morookaense</name>
    <dbReference type="NCBI Taxonomy" id="1970"/>
    <lineage>
        <taxon>Bacteria</taxon>
        <taxon>Bacillati</taxon>
        <taxon>Actinomycetota</taxon>
        <taxon>Actinomycetes</taxon>
        <taxon>Kitasatosporales</taxon>
        <taxon>Streptomycetaceae</taxon>
        <taxon>Streptomyces</taxon>
    </lineage>
</organism>
<dbReference type="EMBL" id="JABBXF010000080">
    <property type="protein sequence ID" value="NVK81468.1"/>
    <property type="molecule type" value="Genomic_DNA"/>
</dbReference>